<feature type="region of interest" description="Disordered" evidence="1">
    <location>
        <begin position="227"/>
        <end position="276"/>
    </location>
</feature>
<gene>
    <name evidence="2" type="ORF">HOLleu_35122</name>
</gene>
<feature type="compositionally biased region" description="Low complexity" evidence="1">
    <location>
        <begin position="244"/>
        <end position="266"/>
    </location>
</feature>
<dbReference type="EMBL" id="JAIZAY010000018">
    <property type="protein sequence ID" value="KAJ8025033.1"/>
    <property type="molecule type" value="Genomic_DNA"/>
</dbReference>
<keyword evidence="3" id="KW-1185">Reference proteome</keyword>
<keyword evidence="2" id="KW-0548">Nucleotidyltransferase</keyword>
<keyword evidence="2" id="KW-0695">RNA-directed DNA polymerase</keyword>
<name>A0A9Q0YM70_HOLLE</name>
<feature type="compositionally biased region" description="Basic residues" evidence="1">
    <location>
        <begin position="13"/>
        <end position="23"/>
    </location>
</feature>
<evidence type="ECO:0000313" key="2">
    <source>
        <dbReference type="EMBL" id="KAJ8025033.1"/>
    </source>
</evidence>
<feature type="compositionally biased region" description="Pro residues" evidence="1">
    <location>
        <begin position="227"/>
        <end position="239"/>
    </location>
</feature>
<proteinExistence type="predicted"/>
<dbReference type="Proteomes" id="UP001152320">
    <property type="component" value="Chromosome 18"/>
</dbReference>
<dbReference type="OrthoDB" id="410155at2759"/>
<reference evidence="2" key="1">
    <citation type="submission" date="2021-10" db="EMBL/GenBank/DDBJ databases">
        <title>Tropical sea cucumber genome reveals ecological adaptation and Cuvierian tubules defense mechanism.</title>
        <authorList>
            <person name="Chen T."/>
        </authorList>
    </citation>
    <scope>NUCLEOTIDE SEQUENCE</scope>
    <source>
        <strain evidence="2">Nanhai2018</strain>
        <tissue evidence="2">Muscle</tissue>
    </source>
</reference>
<protein>
    <submittedName>
        <fullName evidence="2">RNA-directed DNA polymerase from mobile element jockey</fullName>
    </submittedName>
</protein>
<evidence type="ECO:0000256" key="1">
    <source>
        <dbReference type="SAM" id="MobiDB-lite"/>
    </source>
</evidence>
<accession>A0A9Q0YM70</accession>
<dbReference type="GO" id="GO:0003964">
    <property type="term" value="F:RNA-directed DNA polymerase activity"/>
    <property type="evidence" value="ECO:0007669"/>
    <property type="project" value="UniProtKB-KW"/>
</dbReference>
<keyword evidence="2" id="KW-0808">Transferase</keyword>
<comment type="caution">
    <text evidence="2">The sequence shown here is derived from an EMBL/GenBank/DDBJ whole genome shotgun (WGS) entry which is preliminary data.</text>
</comment>
<organism evidence="2 3">
    <name type="scientific">Holothuria leucospilota</name>
    <name type="common">Black long sea cucumber</name>
    <name type="synonym">Mertensiothuria leucospilota</name>
    <dbReference type="NCBI Taxonomy" id="206669"/>
    <lineage>
        <taxon>Eukaryota</taxon>
        <taxon>Metazoa</taxon>
        <taxon>Echinodermata</taxon>
        <taxon>Eleutherozoa</taxon>
        <taxon>Echinozoa</taxon>
        <taxon>Holothuroidea</taxon>
        <taxon>Aspidochirotacea</taxon>
        <taxon>Aspidochirotida</taxon>
        <taxon>Holothuriidae</taxon>
        <taxon>Holothuria</taxon>
    </lineage>
</organism>
<feature type="region of interest" description="Disordered" evidence="1">
    <location>
        <begin position="1"/>
        <end position="27"/>
    </location>
</feature>
<feature type="compositionally biased region" description="Pro residues" evidence="1">
    <location>
        <begin position="267"/>
        <end position="276"/>
    </location>
</feature>
<dbReference type="AlphaFoldDB" id="A0A9Q0YM70"/>
<evidence type="ECO:0000313" key="3">
    <source>
        <dbReference type="Proteomes" id="UP001152320"/>
    </source>
</evidence>
<sequence length="276" mass="31304">MTTSTNLLTTRPGPHRPAQRKNYTKTNWDNYARDLTLAPPPDLPLTNTIDIDNQIQLTTDTIKSALDNNSPNYKTPRADKDFLLPQPLLQLIRLKNRLRKAYQRTRNLITKQNINRLTNQIKRQLTNFHANRWADACSKVDTNTSPSERWKIFKRLSGNSQKSPYPTLVTPQTTARTDQEKATLLNQTMDQIQRNHNDPHFNNAHLDHVNNYILAHQHLFNPLPALPPDPLLTPSPPPSRKLKSNSPLKKPKTLPLALTASPSKPSGLPPLPSSLT</sequence>